<evidence type="ECO:0000256" key="4">
    <source>
        <dbReference type="ARBA" id="ARBA00022989"/>
    </source>
</evidence>
<dbReference type="SUPFAM" id="SSF48371">
    <property type="entry name" value="ARM repeat"/>
    <property type="match status" value="1"/>
</dbReference>
<sequence>MATTASSDALSMFDGDALLFYCLEASGYVYSEPVSSESNLVTVYPSKENSPHFPNIDFAAFLISHGKLQSVNHQNYASHCHDDIITENAEPMTVVYGSIIKIQHQASGRYLAVTPNNSAWLDKGNSEASLFRLVPSHQEKGWGDDLAINDNIKLESIYYKGYRIQCVNNPLEASYHLVLSVTGSIFSIKSHCYKRSTLNPQYLRGGNVIMLSSLKIDGYVSVKGSFVNDKLPDQFKRTQNEVGLRRWRQGFFKILPFSGDTFFQLEKTTHILTGNPILFGEQCRIKHLPTQQYISVKDTLDGLKLVVENIKEANGAELFKILPIDIAPQEKVCIRDRVVLQHVNSLKFLGVNVKPILKKRHLSQKDHLSQWFSLVLDDKKDDSIPVPVTSQYEILKAEDGAVLDIYHVTGLSSCLCYNLKRVSLFTTEDELDSKRALQVSSLYQDVMTQMTGLKVAFNVSSNKKRLANMLRTLQTIDAMIALLLKMASGTSSPLKHQACCSICSALEEYVENSNFKSRHYLAKKELLKSLMTTVGKGFGTEKILIALSKDDVEIGDLLQEFIISFIETLNTEDSKVAELMTALAFSGRKFNKEIQNQIYKRTLATGMVHNFQANPNVQEILSGFVEAVGYYFEKFGIIIKRRSFTYNYLELSVKPNEKFELIVDGEHKNHVLSMKNSLHQFLSTDEMHLLYTGDDYKGRNSILAQVLGILAFLVDYGVYNTDDEVLEIVYLLISIIDSKSDANSLGNVLEYHERVSSDTPGNKIVFKIKFLALQSLSLLLQQHFHSSVKALLYDFKHLRGKGEELYISQDQLQENTELIGSIEEENILGKDTLEDVLHSNVRSSFRKIPDDQIELEEIAILSKEESEFTEPPSNMEVLLDSENCPTEKLCAESLARLRYNFKSQVYSVFDIDSTNCQELSSILLDLISYDDNDVCLLSANILFEIFEVENILLSKAKDAYFTTPYTHSAIHKEMKELSSMTDSHQLLKQMLRNQVQDKQKLLNKLDELSNCFLSSNDESEPDSSNQGVAYSCGLFNVLMEFVLEYGILDESQCHEDVLSSCFTLLQKITRKNIRAQNKLFVSFNDFIEIKTAVASMTCLLSEVFSNNSSLCKRLSENDIRKLFFISISSSNPEHYELTVTLQTIIQNTEPATPLQEYVSQLFLHHWQDNLGHILGPENQANRFQLLKNADDEDPHLQLLLNITDLLASCTVGECQSAESVSQHFYDIDELLLILANEKIVSHRKLPFVRLLTWTFLNTERDSALACSQLASSRNFLLHIEQQISDIEEKILKEIYALTTEKKKALQIKMKNLTQSNWSINRWIKYSTDIPVNLSSSLLFVVEGILPMLSGFCYEMSLHLSGGNELCTGILTSKDVNVIKEVGEKLLALHRLEIICASSHVKILRQCVTNIMQFCETLHEPCSFNQLVIYSLNRARTVSLAPYVSNPEVALNQDLQAYLVKYSNAYNESSNEVQKSLVIPNDPSFVKLIDLFSDNDENLRMNADSLKVKKLILILRNLIQKQRKQGLPILERINLEGLTLITLKLLCGVIFKRIIRVPRSTLNLDEFQQQYEQVIQPIQTVLLNNEIVETLIDLLHHPKDDIAFQVLACLNVLLYPGNEEAQKRITSHVNQQDRSLFVRVHQILRRAQSTLNKAKMGNAMAQIAALIPAEDDHDSSLSIKLMERNKNRVFSSMSQSMDDLSANGSQVQLLSSRRRTAAIEGNDEGHGEAKLSIMGMRVSSAVEQNVKAEFIDHRITMALNVLSWLCDGQQKDMQDILRDDKTFSGSNIVSQVAFLLHGITENLNESNINVVQGAVQALIEMCAGNYSNQVIAFKGQVILSVETILQEDFSSATASKLLHQLKSSCIELFEVMLEETDENSPQLAQWIMNHWNIATFLGAMFDLWQAYSEPFNISTREQLRNSVFRAYHVLRRISDYKGISVNKLVGYKKHSRKNPTSFDTLFGESVYDAKRMWQYCQHWSRSIEVVYKAKSGKEILTRTYFPYDPHKHLNENEKDTIMLRIKRNTPQEKLTDLLKWTEAIRFAHEWKKKVKKSWKSYWLLWASTIRHFLLFWLTILINAIVLFSVRAPSDYNNETCAVDGTCNSTSPLYFKPILKPDTPVWYYPVFYTLGIIHLILALWMVLQYYAKHWTNIRFEILSIKKVMYKAKKGLLRRKYIYQFFRLLNKIFCCGKFRSKPPQPEKYFQIFFFSFEPLYRILFVILSLLGLAASGYFYCGCMIYLFLRNHVLKNILRAVRKSAVQLLTILILGLVVIYIYAVISFALIPNYFSDTNDEFCQTIFQCFVTITRLGLLDTIGSAIAIRPSEQYQPSFTLVAWRTIYDVIFFIVITTLGLNIVIAILVDRFSDLREEKDKIDDDNESRCFVCSVKKDVFEQYGLNFQKHWRIEHNVWNYIHFVLYLDTLHPNDHNALEKYVKERVPSKTNPAGIIEFFPMFKAKVLAGHDIRVNED</sequence>
<dbReference type="Gene3D" id="2.80.10.50">
    <property type="match status" value="2"/>
</dbReference>
<evidence type="ECO:0000256" key="5">
    <source>
        <dbReference type="ARBA" id="ARBA00023136"/>
    </source>
</evidence>
<keyword evidence="3" id="KW-0677">Repeat</keyword>
<reference evidence="9" key="1">
    <citation type="journal article" date="2010" name="Nature">
        <title>The Amphimedon queenslandica genome and the evolution of animal complexity.</title>
        <authorList>
            <person name="Srivastava M."/>
            <person name="Simakov O."/>
            <person name="Chapman J."/>
            <person name="Fahey B."/>
            <person name="Gauthier M.E."/>
            <person name="Mitros T."/>
            <person name="Richards G.S."/>
            <person name="Conaco C."/>
            <person name="Dacre M."/>
            <person name="Hellsten U."/>
            <person name="Larroux C."/>
            <person name="Putnam N.H."/>
            <person name="Stanke M."/>
            <person name="Adamska M."/>
            <person name="Darling A."/>
            <person name="Degnan S.M."/>
            <person name="Oakley T.H."/>
            <person name="Plachetzki D.C."/>
            <person name="Zhai Y."/>
            <person name="Adamski M."/>
            <person name="Calcino A."/>
            <person name="Cummins S.F."/>
            <person name="Goodstein D.M."/>
            <person name="Harris C."/>
            <person name="Jackson D.J."/>
            <person name="Leys S.P."/>
            <person name="Shu S."/>
            <person name="Woodcroft B.J."/>
            <person name="Vervoort M."/>
            <person name="Kosik K.S."/>
            <person name="Manning G."/>
            <person name="Degnan B.M."/>
            <person name="Rokhsar D.S."/>
        </authorList>
    </citation>
    <scope>NUCLEOTIDE SEQUENCE [LARGE SCALE GENOMIC DNA]</scope>
</reference>
<keyword evidence="2 6" id="KW-0812">Transmembrane</keyword>
<dbReference type="InterPro" id="IPR016024">
    <property type="entry name" value="ARM-type_fold"/>
</dbReference>
<feature type="transmembrane region" description="Helical" evidence="6">
    <location>
        <begin position="2212"/>
        <end position="2241"/>
    </location>
</feature>
<name>A0AAN0IZX5_AMPQE</name>
<evidence type="ECO:0000259" key="7">
    <source>
        <dbReference type="PROSITE" id="PS50919"/>
    </source>
</evidence>
<evidence type="ECO:0000256" key="1">
    <source>
        <dbReference type="ARBA" id="ARBA00004141"/>
    </source>
</evidence>
<keyword evidence="9" id="KW-1185">Reference proteome</keyword>
<organism evidence="8 9">
    <name type="scientific">Amphimedon queenslandica</name>
    <name type="common">Sponge</name>
    <dbReference type="NCBI Taxonomy" id="400682"/>
    <lineage>
        <taxon>Eukaryota</taxon>
        <taxon>Metazoa</taxon>
        <taxon>Porifera</taxon>
        <taxon>Demospongiae</taxon>
        <taxon>Heteroscleromorpha</taxon>
        <taxon>Haplosclerida</taxon>
        <taxon>Niphatidae</taxon>
        <taxon>Amphimedon</taxon>
    </lineage>
</organism>
<dbReference type="EnsemblMetazoa" id="XM_019994751.1">
    <property type="protein sequence ID" value="XP_019850310.1"/>
    <property type="gene ID" value="LOC109581031"/>
</dbReference>
<dbReference type="InterPro" id="IPR013662">
    <property type="entry name" value="RIH_assoc-dom"/>
</dbReference>
<feature type="transmembrane region" description="Helical" evidence="6">
    <location>
        <begin position="2337"/>
        <end position="2359"/>
    </location>
</feature>
<feature type="domain" description="MIR" evidence="7">
    <location>
        <begin position="91"/>
        <end position="147"/>
    </location>
</feature>
<dbReference type="InterPro" id="IPR036300">
    <property type="entry name" value="MIR_dom_sf"/>
</dbReference>
<dbReference type="Gene3D" id="1.10.287.70">
    <property type="match status" value="1"/>
</dbReference>
<comment type="subcellular location">
    <subcellularLocation>
        <location evidence="1">Membrane</location>
        <topology evidence="1">Multi-pass membrane protein</topology>
    </subcellularLocation>
</comment>
<evidence type="ECO:0000256" key="3">
    <source>
        <dbReference type="ARBA" id="ARBA00022737"/>
    </source>
</evidence>
<evidence type="ECO:0000256" key="6">
    <source>
        <dbReference type="SAM" id="Phobius"/>
    </source>
</evidence>
<dbReference type="GO" id="GO:0016020">
    <property type="term" value="C:membrane"/>
    <property type="evidence" value="ECO:0007669"/>
    <property type="project" value="UniProtKB-SubCell"/>
</dbReference>
<keyword evidence="4 6" id="KW-1133">Transmembrane helix</keyword>
<dbReference type="GO" id="GO:0005216">
    <property type="term" value="F:monoatomic ion channel activity"/>
    <property type="evidence" value="ECO:0007669"/>
    <property type="project" value="InterPro"/>
</dbReference>
<dbReference type="InterPro" id="IPR005821">
    <property type="entry name" value="Ion_trans_dom"/>
</dbReference>
<dbReference type="PANTHER" id="PTHR13715">
    <property type="entry name" value="RYANODINE RECEPTOR AND IP3 RECEPTOR"/>
    <property type="match status" value="1"/>
</dbReference>
<dbReference type="RefSeq" id="XP_019850310.1">
    <property type="nucleotide sequence ID" value="XM_019994751.1"/>
</dbReference>
<dbReference type="Pfam" id="PF08454">
    <property type="entry name" value="RIH_assoc"/>
    <property type="match status" value="1"/>
</dbReference>
<reference evidence="8" key="2">
    <citation type="submission" date="2024-06" db="UniProtKB">
        <authorList>
            <consortium name="EnsemblMetazoa"/>
        </authorList>
    </citation>
    <scope>IDENTIFICATION</scope>
</reference>
<dbReference type="GeneID" id="109581031"/>
<evidence type="ECO:0000313" key="8">
    <source>
        <dbReference type="EnsemblMetazoa" id="XP_019850310.1"/>
    </source>
</evidence>
<feature type="transmembrane region" description="Helical" evidence="6">
    <location>
        <begin position="2056"/>
        <end position="2082"/>
    </location>
</feature>
<dbReference type="PROSITE" id="PS50919">
    <property type="entry name" value="MIR"/>
    <property type="match status" value="1"/>
</dbReference>
<dbReference type="SUPFAM" id="SSF82109">
    <property type="entry name" value="MIR domain"/>
    <property type="match status" value="1"/>
</dbReference>
<keyword evidence="5 6" id="KW-0472">Membrane</keyword>
<dbReference type="CDD" id="cd23280">
    <property type="entry name" value="beta-trefoil_MIR_itr-1-like"/>
    <property type="match status" value="1"/>
</dbReference>
<proteinExistence type="predicted"/>
<dbReference type="InterPro" id="IPR015925">
    <property type="entry name" value="Ryanodine_IP3_receptor"/>
</dbReference>
<accession>A0AAN0IZX5</accession>
<dbReference type="KEGG" id="aqu:109581031"/>
<evidence type="ECO:0000313" key="9">
    <source>
        <dbReference type="Proteomes" id="UP000007879"/>
    </source>
</evidence>
<dbReference type="Pfam" id="PF00520">
    <property type="entry name" value="Ion_trans"/>
    <property type="match status" value="1"/>
</dbReference>
<evidence type="ECO:0000256" key="2">
    <source>
        <dbReference type="ARBA" id="ARBA00022692"/>
    </source>
</evidence>
<dbReference type="GO" id="GO:0006816">
    <property type="term" value="P:calcium ion transport"/>
    <property type="evidence" value="ECO:0007669"/>
    <property type="project" value="InterPro"/>
</dbReference>
<feature type="transmembrane region" description="Helical" evidence="6">
    <location>
        <begin position="2120"/>
        <end position="2141"/>
    </location>
</feature>
<feature type="transmembrane region" description="Helical" evidence="6">
    <location>
        <begin position="2261"/>
        <end position="2282"/>
    </location>
</feature>
<protein>
    <recommendedName>
        <fullName evidence="7">MIR domain-containing protein</fullName>
    </recommendedName>
</protein>
<dbReference type="Proteomes" id="UP000007879">
    <property type="component" value="Unassembled WGS sequence"/>
</dbReference>
<dbReference type="PANTHER" id="PTHR13715:SF99">
    <property type="entry name" value="INOSITOL 1,4,5-TRISPHOSPHATE RECEPTOR-LIKE PROTEIN A"/>
    <property type="match status" value="1"/>
</dbReference>
<dbReference type="InterPro" id="IPR016093">
    <property type="entry name" value="MIR_motif"/>
</dbReference>